<accession>A0A377Z3C2</accession>
<evidence type="ECO:0000313" key="1">
    <source>
        <dbReference type="EMBL" id="STU59917.1"/>
    </source>
</evidence>
<gene>
    <name evidence="1" type="ORF">NCTC204_00006</name>
</gene>
<proteinExistence type="predicted"/>
<reference evidence="1 2" key="1">
    <citation type="submission" date="2018-06" db="EMBL/GenBank/DDBJ databases">
        <authorList>
            <consortium name="Pathogen Informatics"/>
            <person name="Doyle S."/>
        </authorList>
    </citation>
    <scope>NUCLEOTIDE SEQUENCE [LARGE SCALE GENOMIC DNA]</scope>
    <source>
        <strain evidence="1 2">NCTC204</strain>
    </source>
</reference>
<dbReference type="Proteomes" id="UP000255192">
    <property type="component" value="Unassembled WGS sequence"/>
</dbReference>
<organism evidence="1 2">
    <name type="scientific">Klebsiella pneumoniae</name>
    <dbReference type="NCBI Taxonomy" id="573"/>
    <lineage>
        <taxon>Bacteria</taxon>
        <taxon>Pseudomonadati</taxon>
        <taxon>Pseudomonadota</taxon>
        <taxon>Gammaproteobacteria</taxon>
        <taxon>Enterobacterales</taxon>
        <taxon>Enterobacteriaceae</taxon>
        <taxon>Klebsiella/Raoultella group</taxon>
        <taxon>Klebsiella</taxon>
        <taxon>Klebsiella pneumoniae complex</taxon>
    </lineage>
</organism>
<name>A0A377Z3C2_KLEPN</name>
<dbReference type="EMBL" id="UGMD01000001">
    <property type="protein sequence ID" value="STU59917.1"/>
    <property type="molecule type" value="Genomic_DNA"/>
</dbReference>
<evidence type="ECO:0000313" key="2">
    <source>
        <dbReference type="Proteomes" id="UP000255192"/>
    </source>
</evidence>
<protein>
    <submittedName>
        <fullName evidence="1">Uncharacterized protein</fullName>
    </submittedName>
</protein>
<sequence>MALYMVFIEDAEDRDGERCIMPTSEHLEDMVVLAWQTGAYVFCFVDRAQHLAMMKSIGMYDERLNSDEKATYFFTGENPQWERDKTRRNEAV</sequence>
<dbReference type="AlphaFoldDB" id="A0A377Z3C2"/>